<reference evidence="2 3" key="1">
    <citation type="submission" date="2015-11" db="EMBL/GenBank/DDBJ databases">
        <authorList>
            <person name="Lin W."/>
        </authorList>
    </citation>
    <scope>NUCLEOTIDE SEQUENCE [LARGE SCALE GENOMIC DNA]</scope>
    <source>
        <strain evidence="2 3">HCH-1</strain>
    </source>
</reference>
<feature type="domain" description="Nif11" evidence="1">
    <location>
        <begin position="1"/>
        <end position="48"/>
    </location>
</feature>
<evidence type="ECO:0000313" key="2">
    <source>
        <dbReference type="EMBL" id="KWT94654.1"/>
    </source>
</evidence>
<accession>A0ABR5SKP3</accession>
<dbReference type="EMBL" id="LNQR01000004">
    <property type="protein sequence ID" value="KWT94654.1"/>
    <property type="molecule type" value="Genomic_DNA"/>
</dbReference>
<sequence>MSVESATSFMKKLSSDAAFRNKMEATKDEAARKKMVKDAGFDFTMDELKQVVPGDHHANLGKGELSEKDLEKVAGGSSASWTAVGVGAAALGA</sequence>
<dbReference type="NCBIfam" id="TIGR03798">
    <property type="entry name" value="leader_Nif11"/>
    <property type="match status" value="1"/>
</dbReference>
<proteinExistence type="predicted"/>
<name>A0ABR5SKP3_9BACT</name>
<dbReference type="RefSeq" id="WP_085050725.1">
    <property type="nucleotide sequence ID" value="NZ_LNQR01000004.1"/>
</dbReference>
<keyword evidence="3" id="KW-1185">Reference proteome</keyword>
<dbReference type="InterPro" id="IPR012903">
    <property type="entry name" value="Nif11"/>
</dbReference>
<evidence type="ECO:0000259" key="1">
    <source>
        <dbReference type="Pfam" id="PF07862"/>
    </source>
</evidence>
<dbReference type="Proteomes" id="UP000060487">
    <property type="component" value="Unassembled WGS sequence"/>
</dbReference>
<dbReference type="Pfam" id="PF07862">
    <property type="entry name" value="Nif11"/>
    <property type="match status" value="1"/>
</dbReference>
<comment type="caution">
    <text evidence="2">The sequence shown here is derived from an EMBL/GenBank/DDBJ whole genome shotgun (WGS) entry which is preliminary data.</text>
</comment>
<organism evidence="2 3">
    <name type="scientific">Candidatus Magnetominusculus xianensis</name>
    <dbReference type="NCBI Taxonomy" id="1748249"/>
    <lineage>
        <taxon>Bacteria</taxon>
        <taxon>Pseudomonadati</taxon>
        <taxon>Nitrospirota</taxon>
        <taxon>Nitrospiria</taxon>
        <taxon>Nitrospirales</taxon>
        <taxon>Nitrospiraceae</taxon>
        <taxon>Candidatus Magnetominusculus</taxon>
    </lineage>
</organism>
<protein>
    <submittedName>
        <fullName evidence="2">Bacteriocin</fullName>
    </submittedName>
</protein>
<evidence type="ECO:0000313" key="3">
    <source>
        <dbReference type="Proteomes" id="UP000060487"/>
    </source>
</evidence>
<gene>
    <name evidence="2" type="ORF">ASN18_0193</name>
</gene>
<dbReference type="InterPro" id="IPR022516">
    <property type="entry name" value="CHP03798_Ocin"/>
</dbReference>